<dbReference type="AlphaFoldDB" id="A0A1G6YZ94"/>
<name>A0A1G6YZ94_9RHOB</name>
<dbReference type="InterPro" id="IPR029044">
    <property type="entry name" value="Nucleotide-diphossugar_trans"/>
</dbReference>
<accession>A0A1G6YZ94</accession>
<keyword evidence="3" id="KW-0808">Transferase</keyword>
<dbReference type="GO" id="GO:0016757">
    <property type="term" value="F:glycosyltransferase activity"/>
    <property type="evidence" value="ECO:0007669"/>
    <property type="project" value="UniProtKB-KW"/>
</dbReference>
<dbReference type="SUPFAM" id="SSF53448">
    <property type="entry name" value="Nucleotide-diphospho-sugar transferases"/>
    <property type="match status" value="1"/>
</dbReference>
<dbReference type="Pfam" id="PF13632">
    <property type="entry name" value="Glyco_trans_2_3"/>
    <property type="match status" value="1"/>
</dbReference>
<feature type="domain" description="Glycosyltransferase 2-like" evidence="6">
    <location>
        <begin position="345"/>
        <end position="539"/>
    </location>
</feature>
<keyword evidence="4" id="KW-1133">Transmembrane helix</keyword>
<dbReference type="SUPFAM" id="SSF160246">
    <property type="entry name" value="EspE N-terminal domain-like"/>
    <property type="match status" value="1"/>
</dbReference>
<evidence type="ECO:0000313" key="8">
    <source>
        <dbReference type="Proteomes" id="UP000199628"/>
    </source>
</evidence>
<reference evidence="8" key="1">
    <citation type="submission" date="2016-10" db="EMBL/GenBank/DDBJ databases">
        <authorList>
            <person name="Varghese N."/>
            <person name="Submissions S."/>
        </authorList>
    </citation>
    <scope>NUCLEOTIDE SEQUENCE [LARGE SCALE GENOMIC DNA]</scope>
    <source>
        <strain evidence="8">CGMCC 1.9108</strain>
    </source>
</reference>
<dbReference type="Gene3D" id="3.90.550.10">
    <property type="entry name" value="Spore Coat Polysaccharide Biosynthesis Protein SpsA, Chain A"/>
    <property type="match status" value="1"/>
</dbReference>
<dbReference type="InterPro" id="IPR007831">
    <property type="entry name" value="T2SS_GspE_N"/>
</dbReference>
<keyword evidence="4" id="KW-0472">Membrane</keyword>
<feature type="transmembrane region" description="Helical" evidence="4">
    <location>
        <begin position="552"/>
        <end position="575"/>
    </location>
</feature>
<dbReference type="Proteomes" id="UP000199628">
    <property type="component" value="Unassembled WGS sequence"/>
</dbReference>
<organism evidence="7 8">
    <name type="scientific">Ruegeria marina</name>
    <dbReference type="NCBI Taxonomy" id="639004"/>
    <lineage>
        <taxon>Bacteria</taxon>
        <taxon>Pseudomonadati</taxon>
        <taxon>Pseudomonadota</taxon>
        <taxon>Alphaproteobacteria</taxon>
        <taxon>Rhodobacterales</taxon>
        <taxon>Roseobacteraceae</taxon>
        <taxon>Ruegeria</taxon>
    </lineage>
</organism>
<gene>
    <name evidence="7" type="ORF">SAMN04488239_11232</name>
</gene>
<evidence type="ECO:0000256" key="2">
    <source>
        <dbReference type="ARBA" id="ARBA00022676"/>
    </source>
</evidence>
<feature type="transmembrane region" description="Helical" evidence="4">
    <location>
        <begin position="186"/>
        <end position="204"/>
    </location>
</feature>
<dbReference type="InterPro" id="IPR001173">
    <property type="entry name" value="Glyco_trans_2-like"/>
</dbReference>
<evidence type="ECO:0000259" key="6">
    <source>
        <dbReference type="Pfam" id="PF13632"/>
    </source>
</evidence>
<feature type="transmembrane region" description="Helical" evidence="4">
    <location>
        <begin position="515"/>
        <end position="540"/>
    </location>
</feature>
<dbReference type="Pfam" id="PF05157">
    <property type="entry name" value="MshEN"/>
    <property type="match status" value="1"/>
</dbReference>
<evidence type="ECO:0008006" key="9">
    <source>
        <dbReference type="Google" id="ProtNLM"/>
    </source>
</evidence>
<feature type="transmembrane region" description="Helical" evidence="4">
    <location>
        <begin position="210"/>
        <end position="230"/>
    </location>
</feature>
<evidence type="ECO:0000313" key="7">
    <source>
        <dbReference type="EMBL" id="SDD94965.1"/>
    </source>
</evidence>
<dbReference type="PANTHER" id="PTHR43630:SF1">
    <property type="entry name" value="POLY-BETA-1,6-N-ACETYL-D-GLUCOSAMINE SYNTHASE"/>
    <property type="match status" value="1"/>
</dbReference>
<dbReference type="EMBL" id="FMZV01000012">
    <property type="protein sequence ID" value="SDD94965.1"/>
    <property type="molecule type" value="Genomic_DNA"/>
</dbReference>
<comment type="similarity">
    <text evidence="1">Belongs to the glycosyltransferase 2 family.</text>
</comment>
<evidence type="ECO:0000259" key="5">
    <source>
        <dbReference type="Pfam" id="PF05157"/>
    </source>
</evidence>
<evidence type="ECO:0000256" key="1">
    <source>
        <dbReference type="ARBA" id="ARBA00006739"/>
    </source>
</evidence>
<keyword evidence="2" id="KW-0328">Glycosyltransferase</keyword>
<keyword evidence="4" id="KW-0812">Transmembrane</keyword>
<feature type="domain" description="Type II secretion system protein GspE N-terminal" evidence="5">
    <location>
        <begin position="78"/>
        <end position="161"/>
    </location>
</feature>
<protein>
    <recommendedName>
        <fullName evidence="9">Glycosyltransferase, catalytic subunit of cellulose synthase and poly-beta-1,6-N-acetylglucosamine synthase</fullName>
    </recommendedName>
</protein>
<proteinExistence type="inferred from homology"/>
<dbReference type="InterPro" id="IPR037257">
    <property type="entry name" value="T2SS_E_N_sf"/>
</dbReference>
<keyword evidence="8" id="KW-1185">Reference proteome</keyword>
<dbReference type="PANTHER" id="PTHR43630">
    <property type="entry name" value="POLY-BETA-1,6-N-ACETYL-D-GLUCOSAMINE SYNTHASE"/>
    <property type="match status" value="1"/>
</dbReference>
<sequence>MMSDLHLGLISAAPAWPMPGAQLPLGRHLVRNGVITQGQLVAALQMQSRLNAPIGEILVAEGWAEPTDVMRALALQNGVQWADLALEPPRAELRALMPHDFWLRHGVIPWMRLGPMVIVATSRPDLFDEVLAEMAATGVLLMPALASAGQIEAALAHHYAPVLARLAETRVDAAYSCRDWDVRTRLPAVLALVGVVLAVCLAPLHGFVVLFLVSVLTLILFTGLKAAALITHLLNQAHLTAPGGAAKKVGMQEPRLPKISVLVPLYKEREIAGALVARLNRLTYPKALLDVILVLEEKDQVTRDTLAGCKLPHWMRVIEVPGHSGLTTKPRAMNYALDFCRGEIIGVWDAEDAPVPDQLEHVATRFAQAPRDVVCLQGILDYYNPRSSWRARCFTIEYCSWFRIILPGIARLGLVVPLGGTTLFFRRDALERLGGWDAHNVTEDADLGVRLCRAGYRTELIDTVTYEEANFRPWPWVRQRSRWLKGFMVTYLVHMRSPRRLWADLGPARFLGMQAFFLGTLGQFLLAPVLWSFWLLLLGLPHPLEGVLPPVVLAFCMSLFVCTEALALVAGLVAVSGPERRFLLPWVVTMPLYFPLGVVAAYKALYEMVVKPYFWDKTQHGQAVEEKSPCRPASHRAGGRHGLVENLVGRITGNS</sequence>
<evidence type="ECO:0000256" key="3">
    <source>
        <dbReference type="ARBA" id="ARBA00022679"/>
    </source>
</evidence>
<dbReference type="STRING" id="639004.SAMN04488239_11232"/>
<feature type="transmembrane region" description="Helical" evidence="4">
    <location>
        <begin position="582"/>
        <end position="605"/>
    </location>
</feature>
<evidence type="ECO:0000256" key="4">
    <source>
        <dbReference type="SAM" id="Phobius"/>
    </source>
</evidence>